<dbReference type="AlphaFoldDB" id="A0A4R3I4D4"/>
<reference evidence="1 2" key="1">
    <citation type="submission" date="2019-03" db="EMBL/GenBank/DDBJ databases">
        <title>Genomic Encyclopedia of Archaeal and Bacterial Type Strains, Phase II (KMG-II): from individual species to whole genera.</title>
        <authorList>
            <person name="Goeker M."/>
        </authorList>
    </citation>
    <scope>NUCLEOTIDE SEQUENCE [LARGE SCALE GENOMIC DNA]</scope>
    <source>
        <strain evidence="1 2">DSM 15388</strain>
    </source>
</reference>
<protein>
    <submittedName>
        <fullName evidence="1">Uncharacterized protein</fullName>
    </submittedName>
</protein>
<gene>
    <name evidence="1" type="ORF">BCF53_108106</name>
</gene>
<evidence type="ECO:0000313" key="2">
    <source>
        <dbReference type="Proteomes" id="UP000295793"/>
    </source>
</evidence>
<name>A0A4R3I4D4_9GAMM</name>
<proteinExistence type="predicted"/>
<evidence type="ECO:0000313" key="1">
    <source>
        <dbReference type="EMBL" id="TCS40746.1"/>
    </source>
</evidence>
<keyword evidence="2" id="KW-1185">Reference proteome</keyword>
<accession>A0A4R3I4D4</accession>
<dbReference type="Proteomes" id="UP000295793">
    <property type="component" value="Unassembled WGS sequence"/>
</dbReference>
<comment type="caution">
    <text evidence="1">The sequence shown here is derived from an EMBL/GenBank/DDBJ whole genome shotgun (WGS) entry which is preliminary data.</text>
</comment>
<sequence length="49" mass="5504">MLLKEKSIGEGFIETSCLACLFESDQPIGIIVWHLLPDGESLRHFDALM</sequence>
<organism evidence="1 2">
    <name type="scientific">Reinekea marinisedimentorum</name>
    <dbReference type="NCBI Taxonomy" id="230495"/>
    <lineage>
        <taxon>Bacteria</taxon>
        <taxon>Pseudomonadati</taxon>
        <taxon>Pseudomonadota</taxon>
        <taxon>Gammaproteobacteria</taxon>
        <taxon>Oceanospirillales</taxon>
        <taxon>Saccharospirillaceae</taxon>
        <taxon>Reinekea</taxon>
    </lineage>
</organism>
<dbReference type="EMBL" id="SLZR01000008">
    <property type="protein sequence ID" value="TCS40746.1"/>
    <property type="molecule type" value="Genomic_DNA"/>
</dbReference>